<gene>
    <name evidence="1" type="ORF">GA0061102_107615</name>
</gene>
<dbReference type="GO" id="GO:0005524">
    <property type="term" value="F:ATP binding"/>
    <property type="evidence" value="ECO:0007669"/>
    <property type="project" value="UniProtKB-KW"/>
</dbReference>
<evidence type="ECO:0000313" key="2">
    <source>
        <dbReference type="Proteomes" id="UP000199435"/>
    </source>
</evidence>
<organism evidence="1 2">
    <name type="scientific">Rhizobium miluonense</name>
    <dbReference type="NCBI Taxonomy" id="411945"/>
    <lineage>
        <taxon>Bacteria</taxon>
        <taxon>Pseudomonadati</taxon>
        <taxon>Pseudomonadota</taxon>
        <taxon>Alphaproteobacteria</taxon>
        <taxon>Hyphomicrobiales</taxon>
        <taxon>Rhizobiaceae</taxon>
        <taxon>Rhizobium/Agrobacterium group</taxon>
        <taxon>Rhizobium</taxon>
    </lineage>
</organism>
<reference evidence="2" key="1">
    <citation type="submission" date="2016-08" db="EMBL/GenBank/DDBJ databases">
        <authorList>
            <person name="Varghese N."/>
            <person name="Submissions Spin"/>
        </authorList>
    </citation>
    <scope>NUCLEOTIDE SEQUENCE [LARGE SCALE GENOMIC DNA]</scope>
    <source>
        <strain evidence="2">HAMBI 2971</strain>
    </source>
</reference>
<dbReference type="SUPFAM" id="SSF52540">
    <property type="entry name" value="P-loop containing nucleoside triphosphate hydrolases"/>
    <property type="match status" value="1"/>
</dbReference>
<sequence>MAAITIEKIEKSFGATSVLHGVSLSIADGEFLTLLGPSGCG</sequence>
<keyword evidence="1" id="KW-0813">Transport</keyword>
<dbReference type="Proteomes" id="UP000199435">
    <property type="component" value="Unassembled WGS sequence"/>
</dbReference>
<proteinExistence type="predicted"/>
<keyword evidence="1" id="KW-0547">Nucleotide-binding</keyword>
<dbReference type="InterPro" id="IPR027417">
    <property type="entry name" value="P-loop_NTPase"/>
</dbReference>
<dbReference type="Gene3D" id="3.40.50.300">
    <property type="entry name" value="P-loop containing nucleotide triphosphate hydrolases"/>
    <property type="match status" value="1"/>
</dbReference>
<evidence type="ECO:0000313" key="1">
    <source>
        <dbReference type="EMBL" id="SCB49607.1"/>
    </source>
</evidence>
<dbReference type="EMBL" id="FMAH01000076">
    <property type="protein sequence ID" value="SCB49607.1"/>
    <property type="molecule type" value="Genomic_DNA"/>
</dbReference>
<accession>A0A1C3XBD6</accession>
<keyword evidence="1" id="KW-0762">Sugar transport</keyword>
<keyword evidence="1" id="KW-0067">ATP-binding</keyword>
<keyword evidence="2" id="KW-1185">Reference proteome</keyword>
<feature type="non-terminal residue" evidence="1">
    <location>
        <position position="41"/>
    </location>
</feature>
<dbReference type="STRING" id="411945.GA0061102_107615"/>
<protein>
    <submittedName>
        <fullName evidence="1">Multiple sugar transport system ATP-binding protein</fullName>
    </submittedName>
</protein>
<name>A0A1C3XBD6_9HYPH</name>
<dbReference type="AlphaFoldDB" id="A0A1C3XBD6"/>